<sequence>MEKKTVVIVGGGYAGIIAANRLARKNSSLRIILATANDFFIEKIRNHQVIAGTKSKSYQIRNLLHKKVELKVGIVDRILPSEKQIRFQDKEELSYDFLGYTVGMKPAQIKGMPETILSVANSNDCLKINSALMQSSRRKITVLGGGLTGIETATELAERFPNSKITLLDSGAIGKNFNSEAIEYMLQVLKRLGVTVLQNKRASNISADSILTEDGDKIPHDYCLLSAGLIASDLGKNSGLKVNSVDQVIVDSTLQCGNYPSILGAGDGIKIMEEEYSPLRMSCATALPMGIYLAERISYLTGNPSEIGQNPFSMGYVIRCVSLGRRAGLIQTLNRDDSPSKKIRTGRIGAIIKELICRFTILSLKAEKYFDFYAWPTAKKIETLDTGKMKTATES</sequence>
<keyword evidence="8" id="KW-1185">Reference proteome</keyword>
<evidence type="ECO:0000313" key="7">
    <source>
        <dbReference type="EMBL" id="EQA45459.1"/>
    </source>
</evidence>
<keyword evidence="5" id="KW-0560">Oxidoreductase</keyword>
<evidence type="ECO:0000256" key="2">
    <source>
        <dbReference type="ARBA" id="ARBA00005272"/>
    </source>
</evidence>
<keyword evidence="4" id="KW-0274">FAD</keyword>
<dbReference type="InterPro" id="IPR051169">
    <property type="entry name" value="NADH-Q_oxidoreductase"/>
</dbReference>
<dbReference type="AlphaFoldDB" id="T0GF50"/>
<dbReference type="InterPro" id="IPR023753">
    <property type="entry name" value="FAD/NAD-binding_dom"/>
</dbReference>
<name>T0GF50_9LEPT</name>
<evidence type="ECO:0000256" key="1">
    <source>
        <dbReference type="ARBA" id="ARBA00001974"/>
    </source>
</evidence>
<dbReference type="PRINTS" id="PR00368">
    <property type="entry name" value="FADPNR"/>
</dbReference>
<evidence type="ECO:0000259" key="6">
    <source>
        <dbReference type="Pfam" id="PF07992"/>
    </source>
</evidence>
<dbReference type="EMBL" id="AHMO02000008">
    <property type="protein sequence ID" value="EQA45459.1"/>
    <property type="molecule type" value="Genomic_DNA"/>
</dbReference>
<reference evidence="7" key="1">
    <citation type="submission" date="2013-05" db="EMBL/GenBank/DDBJ databases">
        <authorList>
            <person name="Harkins D.M."/>
            <person name="Durkin A.S."/>
            <person name="Brinkac L.M."/>
            <person name="Haft D.H."/>
            <person name="Selengut J.D."/>
            <person name="Sanka R."/>
            <person name="DePew J."/>
            <person name="Purushe J."/>
            <person name="Hartskeerl R.A."/>
            <person name="Ahmed A."/>
            <person name="van der Linden H."/>
            <person name="Goris M.G.A."/>
            <person name="Vinetz J.M."/>
            <person name="Sutton G.G."/>
            <person name="Nierman W.C."/>
            <person name="Fouts D.E."/>
        </authorList>
    </citation>
    <scope>NUCLEOTIDE SEQUENCE [LARGE SCALE GENOMIC DNA]</scope>
    <source>
        <strain evidence="7">5399</strain>
    </source>
</reference>
<keyword evidence="3" id="KW-0285">Flavoprotein</keyword>
<organism evidence="7 8">
    <name type="scientific">Leptospira broomii serovar Hurstbridge str. 5399</name>
    <dbReference type="NCBI Taxonomy" id="1049789"/>
    <lineage>
        <taxon>Bacteria</taxon>
        <taxon>Pseudomonadati</taxon>
        <taxon>Spirochaetota</taxon>
        <taxon>Spirochaetia</taxon>
        <taxon>Leptospirales</taxon>
        <taxon>Leptospiraceae</taxon>
        <taxon>Leptospira</taxon>
    </lineage>
</organism>
<evidence type="ECO:0000256" key="4">
    <source>
        <dbReference type="ARBA" id="ARBA00022827"/>
    </source>
</evidence>
<dbReference type="GO" id="GO:0019646">
    <property type="term" value="P:aerobic electron transport chain"/>
    <property type="evidence" value="ECO:0007669"/>
    <property type="project" value="TreeGrafter"/>
</dbReference>
<protein>
    <submittedName>
        <fullName evidence="7">Pyridine nucleotide-disulfide oxidoreductase</fullName>
    </submittedName>
</protein>
<evidence type="ECO:0000256" key="3">
    <source>
        <dbReference type="ARBA" id="ARBA00022630"/>
    </source>
</evidence>
<gene>
    <name evidence="7" type="ORF">LEP1GSC050_2409</name>
</gene>
<comment type="similarity">
    <text evidence="2">Belongs to the NADH dehydrogenase family.</text>
</comment>
<dbReference type="PANTHER" id="PTHR42913">
    <property type="entry name" value="APOPTOSIS-INDUCING FACTOR 1"/>
    <property type="match status" value="1"/>
</dbReference>
<dbReference type="SUPFAM" id="SSF51905">
    <property type="entry name" value="FAD/NAD(P)-binding domain"/>
    <property type="match status" value="1"/>
</dbReference>
<evidence type="ECO:0000313" key="8">
    <source>
        <dbReference type="Proteomes" id="UP000015454"/>
    </source>
</evidence>
<comment type="cofactor">
    <cofactor evidence="1">
        <name>FAD</name>
        <dbReference type="ChEBI" id="CHEBI:57692"/>
    </cofactor>
</comment>
<evidence type="ECO:0000256" key="5">
    <source>
        <dbReference type="ARBA" id="ARBA00023002"/>
    </source>
</evidence>
<dbReference type="Proteomes" id="UP000015454">
    <property type="component" value="Unassembled WGS sequence"/>
</dbReference>
<dbReference type="InterPro" id="IPR036188">
    <property type="entry name" value="FAD/NAD-bd_sf"/>
</dbReference>
<dbReference type="PRINTS" id="PR00469">
    <property type="entry name" value="PNDRDTASEII"/>
</dbReference>
<dbReference type="RefSeq" id="WP_010570667.1">
    <property type="nucleotide sequence ID" value="NZ_AHMO02000008.1"/>
</dbReference>
<proteinExistence type="inferred from homology"/>
<dbReference type="Gene3D" id="3.50.50.100">
    <property type="match status" value="1"/>
</dbReference>
<dbReference type="GO" id="GO:0003955">
    <property type="term" value="F:NAD(P)H dehydrogenase (quinone) activity"/>
    <property type="evidence" value="ECO:0007669"/>
    <property type="project" value="TreeGrafter"/>
</dbReference>
<accession>T0GF50</accession>
<dbReference type="Pfam" id="PF07992">
    <property type="entry name" value="Pyr_redox_2"/>
    <property type="match status" value="1"/>
</dbReference>
<comment type="caution">
    <text evidence="7">The sequence shown here is derived from an EMBL/GenBank/DDBJ whole genome shotgun (WGS) entry which is preliminary data.</text>
</comment>
<feature type="domain" description="FAD/NAD(P)-binding" evidence="6">
    <location>
        <begin position="5"/>
        <end position="270"/>
    </location>
</feature>
<dbReference type="OrthoDB" id="9784880at2"/>
<dbReference type="STRING" id="1049789.LEP1GSC050_2409"/>
<dbReference type="PANTHER" id="PTHR42913:SF3">
    <property type="entry name" value="64 KDA MITOCHONDRIAL NADH DEHYDROGENASE (EUROFUNG)"/>
    <property type="match status" value="1"/>
</dbReference>